<feature type="compositionally biased region" description="Low complexity" evidence="3">
    <location>
        <begin position="325"/>
        <end position="342"/>
    </location>
</feature>
<keyword evidence="4" id="KW-0808">Transferase</keyword>
<feature type="repeat" description="TPR" evidence="2">
    <location>
        <begin position="1058"/>
        <end position="1091"/>
    </location>
</feature>
<feature type="region of interest" description="Disordered" evidence="3">
    <location>
        <begin position="889"/>
        <end position="929"/>
    </location>
</feature>
<feature type="compositionally biased region" description="Polar residues" evidence="3">
    <location>
        <begin position="828"/>
        <end position="842"/>
    </location>
</feature>
<feature type="compositionally biased region" description="Low complexity" evidence="3">
    <location>
        <begin position="446"/>
        <end position="457"/>
    </location>
</feature>
<feature type="region of interest" description="Disordered" evidence="3">
    <location>
        <begin position="808"/>
        <end position="842"/>
    </location>
</feature>
<dbReference type="Gene3D" id="1.25.40.10">
    <property type="entry name" value="Tetratricopeptide repeat domain"/>
    <property type="match status" value="2"/>
</dbReference>
<dbReference type="PROSITE" id="PS50005">
    <property type="entry name" value="TPR"/>
    <property type="match status" value="1"/>
</dbReference>
<feature type="compositionally biased region" description="Polar residues" evidence="3">
    <location>
        <begin position="516"/>
        <end position="525"/>
    </location>
</feature>
<feature type="region of interest" description="Disordered" evidence="3">
    <location>
        <begin position="236"/>
        <end position="256"/>
    </location>
</feature>
<proteinExistence type="predicted"/>
<dbReference type="SMART" id="SM00671">
    <property type="entry name" value="SEL1"/>
    <property type="match status" value="4"/>
</dbReference>
<dbReference type="Pfam" id="PF08238">
    <property type="entry name" value="Sel1"/>
    <property type="match status" value="6"/>
</dbReference>
<accession>A0A367YDQ2</accession>
<dbReference type="Proteomes" id="UP000253472">
    <property type="component" value="Unassembled WGS sequence"/>
</dbReference>
<feature type="compositionally biased region" description="Acidic residues" evidence="3">
    <location>
        <begin position="716"/>
        <end position="734"/>
    </location>
</feature>
<dbReference type="OrthoDB" id="272077at2759"/>
<feature type="region of interest" description="Disordered" evidence="3">
    <location>
        <begin position="714"/>
        <end position="787"/>
    </location>
</feature>
<evidence type="ECO:0000313" key="5">
    <source>
        <dbReference type="Proteomes" id="UP000253472"/>
    </source>
</evidence>
<feature type="compositionally biased region" description="Basic residues" evidence="3">
    <location>
        <begin position="814"/>
        <end position="826"/>
    </location>
</feature>
<feature type="compositionally biased region" description="Low complexity" evidence="3">
    <location>
        <begin position="24"/>
        <end position="37"/>
    </location>
</feature>
<protein>
    <submittedName>
        <fullName evidence="4">Activator of C kinase protein 1</fullName>
    </submittedName>
</protein>
<feature type="region of interest" description="Disordered" evidence="3">
    <location>
        <begin position="161"/>
        <end position="195"/>
    </location>
</feature>
<feature type="compositionally biased region" description="Polar residues" evidence="3">
    <location>
        <begin position="749"/>
        <end position="787"/>
    </location>
</feature>
<feature type="compositionally biased region" description="Polar residues" evidence="3">
    <location>
        <begin position="167"/>
        <end position="194"/>
    </location>
</feature>
<dbReference type="InterPro" id="IPR011990">
    <property type="entry name" value="TPR-like_helical_dom_sf"/>
</dbReference>
<dbReference type="InterPro" id="IPR006597">
    <property type="entry name" value="Sel1-like"/>
</dbReference>
<organism evidence="4 5">
    <name type="scientific">Candida viswanathii</name>
    <dbReference type="NCBI Taxonomy" id="5486"/>
    <lineage>
        <taxon>Eukaryota</taxon>
        <taxon>Fungi</taxon>
        <taxon>Dikarya</taxon>
        <taxon>Ascomycota</taxon>
        <taxon>Saccharomycotina</taxon>
        <taxon>Pichiomycetes</taxon>
        <taxon>Debaryomycetaceae</taxon>
        <taxon>Candida/Lodderomyces clade</taxon>
        <taxon>Candida</taxon>
    </lineage>
</organism>
<dbReference type="InterPro" id="IPR019734">
    <property type="entry name" value="TPR_rpt"/>
</dbReference>
<feature type="region of interest" description="Disordered" evidence="3">
    <location>
        <begin position="359"/>
        <end position="424"/>
    </location>
</feature>
<dbReference type="STRING" id="5486.A0A367YDQ2"/>
<evidence type="ECO:0000313" key="4">
    <source>
        <dbReference type="EMBL" id="RCK64003.1"/>
    </source>
</evidence>
<keyword evidence="4" id="KW-0418">Kinase</keyword>
<feature type="compositionally biased region" description="Basic and acidic residues" evidence="3">
    <location>
        <begin position="1"/>
        <end position="12"/>
    </location>
</feature>
<dbReference type="PANTHER" id="PTHR46430:SF3">
    <property type="entry name" value="ACTIVATOR OF C KINASE PROTEIN 1"/>
    <property type="match status" value="1"/>
</dbReference>
<reference evidence="4 5" key="1">
    <citation type="submission" date="2018-06" db="EMBL/GenBank/DDBJ databases">
        <title>Whole genome sequencing of Candida tropicalis (genome annotated by CSBL at Korea University).</title>
        <authorList>
            <person name="Ahn J."/>
        </authorList>
    </citation>
    <scope>NUCLEOTIDE SEQUENCE [LARGE SCALE GENOMIC DNA]</scope>
    <source>
        <strain evidence="4 5">ATCC 20962</strain>
    </source>
</reference>
<feature type="compositionally biased region" description="Polar residues" evidence="3">
    <location>
        <begin position="81"/>
        <end position="94"/>
    </location>
</feature>
<feature type="compositionally biased region" description="Low complexity" evidence="3">
    <location>
        <begin position="392"/>
        <end position="401"/>
    </location>
</feature>
<feature type="region of interest" description="Disordered" evidence="3">
    <location>
        <begin position="446"/>
        <end position="467"/>
    </location>
</feature>
<feature type="region of interest" description="Disordered" evidence="3">
    <location>
        <begin position="639"/>
        <end position="688"/>
    </location>
</feature>
<feature type="compositionally biased region" description="Low complexity" evidence="3">
    <location>
        <begin position="293"/>
        <end position="318"/>
    </location>
</feature>
<feature type="compositionally biased region" description="Low complexity" evidence="3">
    <location>
        <begin position="532"/>
        <end position="547"/>
    </location>
</feature>
<feature type="region of interest" description="Disordered" evidence="3">
    <location>
        <begin position="506"/>
        <end position="588"/>
    </location>
</feature>
<evidence type="ECO:0000256" key="1">
    <source>
        <dbReference type="ARBA" id="ARBA00022737"/>
    </source>
</evidence>
<dbReference type="InterPro" id="IPR051726">
    <property type="entry name" value="Chitin_Synth_Reg"/>
</dbReference>
<name>A0A367YDQ2_9ASCO</name>
<feature type="region of interest" description="Disordered" evidence="3">
    <location>
        <begin position="1"/>
        <end position="94"/>
    </location>
</feature>
<keyword evidence="1" id="KW-0677">Repeat</keyword>
<dbReference type="SUPFAM" id="SSF81901">
    <property type="entry name" value="HCP-like"/>
    <property type="match status" value="2"/>
</dbReference>
<feature type="compositionally biased region" description="Acidic residues" evidence="3">
    <location>
        <begin position="402"/>
        <end position="414"/>
    </location>
</feature>
<dbReference type="GO" id="GO:0016301">
    <property type="term" value="F:kinase activity"/>
    <property type="evidence" value="ECO:0007669"/>
    <property type="project" value="UniProtKB-KW"/>
</dbReference>
<dbReference type="EMBL" id="QLNQ01000023">
    <property type="protein sequence ID" value="RCK64003.1"/>
    <property type="molecule type" value="Genomic_DNA"/>
</dbReference>
<evidence type="ECO:0000256" key="3">
    <source>
        <dbReference type="SAM" id="MobiDB-lite"/>
    </source>
</evidence>
<evidence type="ECO:0000256" key="2">
    <source>
        <dbReference type="PROSITE-ProRule" id="PRU00339"/>
    </source>
</evidence>
<feature type="region of interest" description="Disordered" evidence="3">
    <location>
        <begin position="270"/>
        <end position="342"/>
    </location>
</feature>
<keyword evidence="2" id="KW-0802">TPR repeat</keyword>
<dbReference type="PANTHER" id="PTHR46430">
    <property type="entry name" value="PROTEIN SKT5-RELATED"/>
    <property type="match status" value="1"/>
</dbReference>
<keyword evidence="5" id="KW-1185">Reference proteome</keyword>
<comment type="caution">
    <text evidence="4">The sequence shown here is derived from an EMBL/GenBank/DDBJ whole genome shotgun (WGS) entry which is preliminary data.</text>
</comment>
<gene>
    <name evidence="4" type="primary">ACK1_1</name>
    <name evidence="4" type="ORF">Cantr_10592</name>
</gene>
<sequence length="1354" mass="153040">MGLFSKLKEANHKRNQTRNSIFLSSDSVTSNTSSETSNYKHPTSSKKIPMALKPNNKSKPRPQSEYYNVKKLPEIRPEQKQAPSHSRTYSNQENELPLMTLGDDTLQFDVNDISLDEVTEQLIDHKLFSVMDNKPRPSSFMPTTEKTKYAREEDVDEDFHSILDPRQNPQRSGSNIPESSNVQSEMPTEVQTPEENFGEHSLILNQQKAAGAQHQQVQETAQPPHLHYDVNQLFSYPNQSAPHHQQPVQERGVSPSNVSHIPIAVKSPRPQRIHHEHQQLHLQEQSQEKPEEQQPQEAEPPTTTTQPQQQPQPQAEAQRPPPVPLQFQQAQLFPQQTQQFPQPTQLLPQQGQQFPQQFFGYNQPFQTSPQFYPAPAPLSQGNEESAEDDDGSTGSSEYSSSEADEEEEEEEDESLSSGSSVAPTQHPYYEQWRRYYEALAQQQQFMMRQQQQQQQPQVTPGGFPGFNPMMFYGNPQMMQQMQMQMQMPYFYNPFMAQSGAATPQGVNDLAGGMYQQPPSQTQSKTVIPPAVPEEQPQQQQPDQSRPQSSERKASDSSTHTPLKIAPSPPSKRNSCVSVAHAASEYPNESQVPHDYLLSYKKSRNIQSEKIEEDNELISNSRRSTVKSNRYASAPLNIAQERRKSSMGGHARVTSLEMNFKPTEYRPYNGDDELGSRPDSRALSVGQSTQSLAKLNLQDREAALSRHISDYSKFLFDDDEEDSEDDNEGEDEEDDTARRVDIIGHRRKSSANVSPNEQLPTPNSDEGLSRNGTAASAASYDSIQSGGSSKFVVADGRRKLAIAAPVAPTPVPATKSKKKGKKSKKLGKQNNAQATNGLPFNPNMSMPELPMGAMMPMPPPPLVSHPNLAGSTDQFMMMNYSNPLLSQLTEYGGGSGSAPRSRRQSITTTDSKRRSMMMETPSPKINKRSSVPVFTSLQMQKHKQKQSSPPPRVQDSTINKKIEQFIHLRSSIAAGNKTAEYRLHWVKMLTTATNYKLYSYINIKGEGIQPEQQAANKAQFIKSSVTHITKLIKEFASGVQERDGVRCEAYFIYANLWKQDYLISYNQDFSMEKNIDKAIEYYEKVLEINNSNFKALYKLGEIFEYDMNDFPRAVEYYTHSAKFGYNRAILKMAMLYLQVPEMRSIKYFKYLKNLSNIDLNEVQLDEEDLAEMEEVIGLASYELGKIFEGIYPGDLTTEDEFIKKSLELAPVNYAKSLTYYNKSAKLNCLLAQVRLGIVYEKGELNRQLNPSKSIQWYIKALSSPLSFKRHPDAMVGLARWCLLGSNGASKYIPAPVPDRAVMWCERAIEEFESPDAMVFMGELCEMGIAKGKARSWFERAYRLGNQEAALKLGYF</sequence>